<dbReference type="InParanoid" id="A0A1Y1U9E9"/>
<dbReference type="Gene3D" id="3.30.40.10">
    <property type="entry name" value="Zinc/RING finger domain, C3HC4 (zinc finger)"/>
    <property type="match status" value="1"/>
</dbReference>
<keyword evidence="2" id="KW-0863">Zinc-finger</keyword>
<evidence type="ECO:0000313" key="7">
    <source>
        <dbReference type="Proteomes" id="UP000193218"/>
    </source>
</evidence>
<evidence type="ECO:0000313" key="6">
    <source>
        <dbReference type="EMBL" id="ORX34658.1"/>
    </source>
</evidence>
<feature type="compositionally biased region" description="Polar residues" evidence="4">
    <location>
        <begin position="1"/>
        <end position="17"/>
    </location>
</feature>
<comment type="caution">
    <text evidence="6">The sequence shown here is derived from an EMBL/GenBank/DDBJ whole genome shotgun (WGS) entry which is preliminary data.</text>
</comment>
<dbReference type="InterPro" id="IPR013083">
    <property type="entry name" value="Znf_RING/FYVE/PHD"/>
</dbReference>
<feature type="compositionally biased region" description="Basic and acidic residues" evidence="4">
    <location>
        <begin position="341"/>
        <end position="355"/>
    </location>
</feature>
<feature type="compositionally biased region" description="Low complexity" evidence="4">
    <location>
        <begin position="53"/>
        <end position="72"/>
    </location>
</feature>
<feature type="region of interest" description="Disordered" evidence="4">
    <location>
        <begin position="258"/>
        <end position="370"/>
    </location>
</feature>
<dbReference type="RefSeq" id="XP_021868900.1">
    <property type="nucleotide sequence ID" value="XM_022018577.1"/>
</dbReference>
<evidence type="ECO:0000259" key="5">
    <source>
        <dbReference type="SMART" id="SM00249"/>
    </source>
</evidence>
<organism evidence="6 7">
    <name type="scientific">Kockovaella imperatae</name>
    <dbReference type="NCBI Taxonomy" id="4999"/>
    <lineage>
        <taxon>Eukaryota</taxon>
        <taxon>Fungi</taxon>
        <taxon>Dikarya</taxon>
        <taxon>Basidiomycota</taxon>
        <taxon>Agaricomycotina</taxon>
        <taxon>Tremellomycetes</taxon>
        <taxon>Tremellales</taxon>
        <taxon>Cuniculitremaceae</taxon>
        <taxon>Kockovaella</taxon>
    </lineage>
</organism>
<evidence type="ECO:0000256" key="1">
    <source>
        <dbReference type="ARBA" id="ARBA00022723"/>
    </source>
</evidence>
<dbReference type="SMART" id="SM00249">
    <property type="entry name" value="PHD"/>
    <property type="match status" value="1"/>
</dbReference>
<dbReference type="SUPFAM" id="SSF57903">
    <property type="entry name" value="FYVE/PHD zinc finger"/>
    <property type="match status" value="1"/>
</dbReference>
<dbReference type="EMBL" id="NBSH01000013">
    <property type="protein sequence ID" value="ORX34658.1"/>
    <property type="molecule type" value="Genomic_DNA"/>
</dbReference>
<gene>
    <name evidence="6" type="ORF">BD324DRAFT_652925</name>
</gene>
<dbReference type="PANTHER" id="PTHR46201">
    <property type="entry name" value="PHD FINGER PROTEIN MALE MEIOCYTE DEATH 1-RELATED"/>
    <property type="match status" value="1"/>
</dbReference>
<dbReference type="InterPro" id="IPR001965">
    <property type="entry name" value="Znf_PHD"/>
</dbReference>
<dbReference type="GeneID" id="33560386"/>
<evidence type="ECO:0000256" key="2">
    <source>
        <dbReference type="ARBA" id="ARBA00022771"/>
    </source>
</evidence>
<feature type="compositionally biased region" description="Polar residues" evidence="4">
    <location>
        <begin position="628"/>
        <end position="641"/>
    </location>
</feature>
<dbReference type="Proteomes" id="UP000193218">
    <property type="component" value="Unassembled WGS sequence"/>
</dbReference>
<dbReference type="PROSITE" id="PS01359">
    <property type="entry name" value="ZF_PHD_1"/>
    <property type="match status" value="1"/>
</dbReference>
<evidence type="ECO:0000256" key="4">
    <source>
        <dbReference type="SAM" id="MobiDB-lite"/>
    </source>
</evidence>
<proteinExistence type="predicted"/>
<reference evidence="6 7" key="1">
    <citation type="submission" date="2017-03" db="EMBL/GenBank/DDBJ databases">
        <title>Widespread Adenine N6-methylation of Active Genes in Fungi.</title>
        <authorList>
            <consortium name="DOE Joint Genome Institute"/>
            <person name="Mondo S.J."/>
            <person name="Dannebaum R.O."/>
            <person name="Kuo R.C."/>
            <person name="Louie K.B."/>
            <person name="Bewick A.J."/>
            <person name="Labutti K."/>
            <person name="Haridas S."/>
            <person name="Kuo A."/>
            <person name="Salamov A."/>
            <person name="Ahrendt S.R."/>
            <person name="Lau R."/>
            <person name="Bowen B.P."/>
            <person name="Lipzen A."/>
            <person name="Sullivan W."/>
            <person name="Andreopoulos W.B."/>
            <person name="Clum A."/>
            <person name="Lindquist E."/>
            <person name="Daum C."/>
            <person name="Northen T.R."/>
            <person name="Ramamoorthy G."/>
            <person name="Schmitz R.J."/>
            <person name="Gryganskyi A."/>
            <person name="Culley D."/>
            <person name="Magnuson J."/>
            <person name="James T.Y."/>
            <person name="O'Malley M.A."/>
            <person name="Stajich J.E."/>
            <person name="Spatafora J.W."/>
            <person name="Visel A."/>
            <person name="Grigoriev I.V."/>
        </authorList>
    </citation>
    <scope>NUCLEOTIDE SEQUENCE [LARGE SCALE GENOMIC DNA]</scope>
    <source>
        <strain evidence="6 7">NRRL Y-17943</strain>
    </source>
</reference>
<accession>A0A1Y1U9E9</accession>
<feature type="region of interest" description="Disordered" evidence="4">
    <location>
        <begin position="113"/>
        <end position="154"/>
    </location>
</feature>
<feature type="compositionally biased region" description="Low complexity" evidence="4">
    <location>
        <begin position="952"/>
        <end position="963"/>
    </location>
</feature>
<dbReference type="OrthoDB" id="436852at2759"/>
<dbReference type="AlphaFoldDB" id="A0A1Y1U9E9"/>
<keyword evidence="3" id="KW-0862">Zinc</keyword>
<feature type="region of interest" description="Disordered" evidence="4">
    <location>
        <begin position="533"/>
        <end position="568"/>
    </location>
</feature>
<dbReference type="GO" id="GO:0008270">
    <property type="term" value="F:zinc ion binding"/>
    <property type="evidence" value="ECO:0007669"/>
    <property type="project" value="UniProtKB-KW"/>
</dbReference>
<feature type="region of interest" description="Disordered" evidence="4">
    <location>
        <begin position="41"/>
        <end position="78"/>
    </location>
</feature>
<dbReference type="PANTHER" id="PTHR46201:SF9">
    <property type="entry name" value="PHD FINGER PROTEIN MALE MEIOCYTE DEATH 1"/>
    <property type="match status" value="1"/>
</dbReference>
<feature type="domain" description="Zinc finger PHD-type" evidence="5">
    <location>
        <begin position="675"/>
        <end position="722"/>
    </location>
</feature>
<feature type="region of interest" description="Disordered" evidence="4">
    <location>
        <begin position="602"/>
        <end position="650"/>
    </location>
</feature>
<protein>
    <recommendedName>
        <fullName evidence="5">Zinc finger PHD-type domain-containing protein</fullName>
    </recommendedName>
</protein>
<keyword evidence="1" id="KW-0479">Metal-binding</keyword>
<dbReference type="InterPro" id="IPR019786">
    <property type="entry name" value="Zinc_finger_PHD-type_CS"/>
</dbReference>
<name>A0A1Y1U9E9_9TREE</name>
<keyword evidence="7" id="KW-1185">Reference proteome</keyword>
<feature type="region of interest" description="Disordered" evidence="4">
    <location>
        <begin position="919"/>
        <end position="977"/>
    </location>
</feature>
<sequence>MAPPSSTFRPLPTSSPISEPDPPVSTSAHFILRYDDTLSRGTMLRLPARPVETSTPSSASLSNRSLKPSSSRYNPTTICPRLLPDCSKARRRRDQISYKARMRGGVTFETVQPAPTFSGEFTTHSGWTMPRGKELKGDHPGPSPTYSNIDSPALSSPYHMPQSIVVPGGYQMVYPQMTHMPQSGQRMQMTPGATAYYAPPDVYQTPTPHPRVGKSSPYVFPPSFAVPQATFDGQAQLLTNPSLARSYDTTIPQYYPVTTDGRWYNGQASVEPSVKRKREKKEKAQAPPSTAKKPRASKQSAKAAAAARDSPVPKRARHESHSSQGSSVPHQLPTPPSTGRDLGKLSLPHEADMERSASPSDDSGTIKRRGVVVTRHEVEGRKLGIVGASTGGEEEAAPVKVELSPRTTTIPAITTDANGMAVFSTDQVLESEVAWMEYSRGQSPPSSPDMVQLQTPHLPHDHHNMLIEDQETPITRAERTDKRLKLFNESDEVKDDAMISTRIEMFGRVAVRKNVAIKFLGLDPSRSKALIEETAADDGEGSSSWTVRADRPGSSKLVRPSWPDTEAPWALAGSSRKVKMMREEKEKSAVIRRYLETASDESSDDEVSFRSAVPSRSSSSNNNNNNSKGKNVQRQPETTRVPNRVWPNPQADARTALLTSIRHRQLPPMPVGKVACACGATQAIGVSPMVECSGCKTYHHLACCGIGDDAMVGPQWWCPRCQSAAMVISTPARTSTPRVYTQSDERSSAFKGEMHNIALAPSPMFVNSATFTQHAQHTPLNRAMASPSSRQHRSRVLSYGTDMWAYTEDGAPSSVLPSTPRPARADRFSTPKIEETPFDVTSTPSRHLDFNFGQPSLFSLTPLGARSRFGSSLLEATPFPSKGSAGSKNHLSDGISRHDFLKELGKGEGVAGAAIPGSPATPGTRWPHALLGAHNLSPSPFGGRKASGPGGKLSSMRSSSKSGLGFGLPIGADTEEE</sequence>
<dbReference type="InterPro" id="IPR011011">
    <property type="entry name" value="Znf_FYVE_PHD"/>
</dbReference>
<feature type="compositionally biased region" description="Polar residues" evidence="4">
    <location>
        <begin position="113"/>
        <end position="126"/>
    </location>
</feature>
<feature type="region of interest" description="Disordered" evidence="4">
    <location>
        <begin position="1"/>
        <end position="26"/>
    </location>
</feature>
<feature type="compositionally biased region" description="Low complexity" evidence="4">
    <location>
        <begin position="297"/>
        <end position="308"/>
    </location>
</feature>
<feature type="compositionally biased region" description="Low complexity" evidence="4">
    <location>
        <begin position="615"/>
        <end position="627"/>
    </location>
</feature>
<feature type="compositionally biased region" description="Polar residues" evidence="4">
    <location>
        <begin position="144"/>
        <end position="154"/>
    </location>
</feature>
<evidence type="ECO:0000256" key="3">
    <source>
        <dbReference type="ARBA" id="ARBA00022833"/>
    </source>
</evidence>
<dbReference type="STRING" id="4999.A0A1Y1U9E9"/>